<accession>A0ABT1BIR3</accession>
<sequence>MSTMHAFVLPPHLKPVAETAALLQRLEAPPLQVSPAQYRQVVQQLQQQLADLGMDDALDKLLQAFPAAAVVYENLHYEQAGLCRAPLEASLNAELSAAAVIRAIRAGAGRPPVA</sequence>
<keyword evidence="2" id="KW-1185">Reference proteome</keyword>
<dbReference type="Proteomes" id="UP001204851">
    <property type="component" value="Unassembled WGS sequence"/>
</dbReference>
<gene>
    <name evidence="1" type="ORF">M0L44_05090</name>
</gene>
<protein>
    <submittedName>
        <fullName evidence="1">Uncharacterized protein</fullName>
    </submittedName>
</protein>
<evidence type="ECO:0000313" key="2">
    <source>
        <dbReference type="Proteomes" id="UP001204851"/>
    </source>
</evidence>
<proteinExistence type="predicted"/>
<evidence type="ECO:0000313" key="1">
    <source>
        <dbReference type="EMBL" id="MCO5976100.1"/>
    </source>
</evidence>
<reference evidence="1 2" key="1">
    <citation type="submission" date="2022-06" db="EMBL/GenBank/DDBJ databases">
        <title>Ideonella sp. NS12-5 Genome sequencing and assembly.</title>
        <authorList>
            <person name="Jung Y."/>
        </authorList>
    </citation>
    <scope>NUCLEOTIDE SEQUENCE [LARGE SCALE GENOMIC DNA]</scope>
    <source>
        <strain evidence="1 2">NS12-5</strain>
    </source>
</reference>
<name>A0ABT1BIR3_9BURK</name>
<organism evidence="1 2">
    <name type="scientific">Ideonella oryzae</name>
    <dbReference type="NCBI Taxonomy" id="2937441"/>
    <lineage>
        <taxon>Bacteria</taxon>
        <taxon>Pseudomonadati</taxon>
        <taxon>Pseudomonadota</taxon>
        <taxon>Betaproteobacteria</taxon>
        <taxon>Burkholderiales</taxon>
        <taxon>Sphaerotilaceae</taxon>
        <taxon>Ideonella</taxon>
    </lineage>
</organism>
<dbReference type="EMBL" id="JAMXMC010000003">
    <property type="protein sequence ID" value="MCO5976100.1"/>
    <property type="molecule type" value="Genomic_DNA"/>
</dbReference>
<comment type="caution">
    <text evidence="1">The sequence shown here is derived from an EMBL/GenBank/DDBJ whole genome shotgun (WGS) entry which is preliminary data.</text>
</comment>
<dbReference type="RefSeq" id="WP_252768584.1">
    <property type="nucleotide sequence ID" value="NZ_JAMXMC010000003.1"/>
</dbReference>